<keyword evidence="4" id="KW-1185">Reference proteome</keyword>
<name>A0ABW7YZ51_9ACTN</name>
<comment type="caution">
    <text evidence="3">The sequence shown here is derived from an EMBL/GenBank/DDBJ whole genome shotgun (WGS) entry which is preliminary data.</text>
</comment>
<gene>
    <name evidence="3" type="ORF">ACIBG2_24235</name>
</gene>
<dbReference type="Proteomes" id="UP001612741">
    <property type="component" value="Unassembled WGS sequence"/>
</dbReference>
<proteinExistence type="predicted"/>
<dbReference type="Pfam" id="PF00535">
    <property type="entry name" value="Glycos_transf_2"/>
    <property type="match status" value="1"/>
</dbReference>
<evidence type="ECO:0000259" key="2">
    <source>
        <dbReference type="Pfam" id="PF22181"/>
    </source>
</evidence>
<feature type="domain" description="TarS/TarP linker" evidence="2">
    <location>
        <begin position="217"/>
        <end position="310"/>
    </location>
</feature>
<organism evidence="3 4">
    <name type="scientific">Nonomuraea typhae</name>
    <dbReference type="NCBI Taxonomy" id="2603600"/>
    <lineage>
        <taxon>Bacteria</taxon>
        <taxon>Bacillati</taxon>
        <taxon>Actinomycetota</taxon>
        <taxon>Actinomycetes</taxon>
        <taxon>Streptosporangiales</taxon>
        <taxon>Streptosporangiaceae</taxon>
        <taxon>Nonomuraea</taxon>
    </lineage>
</organism>
<protein>
    <submittedName>
        <fullName evidence="3">Glycosyltransferase family 2 protein</fullName>
    </submittedName>
</protein>
<dbReference type="InterPro" id="IPR029044">
    <property type="entry name" value="Nucleotide-diphossugar_trans"/>
</dbReference>
<dbReference type="PANTHER" id="PTHR43685:SF2">
    <property type="entry name" value="GLYCOSYLTRANSFERASE 2-LIKE DOMAIN-CONTAINING PROTEIN"/>
    <property type="match status" value="1"/>
</dbReference>
<dbReference type="Pfam" id="PF22181">
    <property type="entry name" value="TarS_linker"/>
    <property type="match status" value="1"/>
</dbReference>
<dbReference type="EMBL" id="JBITGY010000006">
    <property type="protein sequence ID" value="MFI6500508.1"/>
    <property type="molecule type" value="Genomic_DNA"/>
</dbReference>
<dbReference type="PANTHER" id="PTHR43685">
    <property type="entry name" value="GLYCOSYLTRANSFERASE"/>
    <property type="match status" value="1"/>
</dbReference>
<dbReference type="CDD" id="cd00761">
    <property type="entry name" value="Glyco_tranf_GTA_type"/>
    <property type="match status" value="1"/>
</dbReference>
<reference evidence="3 4" key="1">
    <citation type="submission" date="2024-10" db="EMBL/GenBank/DDBJ databases">
        <title>The Natural Products Discovery Center: Release of the First 8490 Sequenced Strains for Exploring Actinobacteria Biosynthetic Diversity.</title>
        <authorList>
            <person name="Kalkreuter E."/>
            <person name="Kautsar S.A."/>
            <person name="Yang D."/>
            <person name="Bader C.D."/>
            <person name="Teijaro C.N."/>
            <person name="Fluegel L."/>
            <person name="Davis C.M."/>
            <person name="Simpson J.R."/>
            <person name="Lauterbach L."/>
            <person name="Steele A.D."/>
            <person name="Gui C."/>
            <person name="Meng S."/>
            <person name="Li G."/>
            <person name="Viehrig K."/>
            <person name="Ye F."/>
            <person name="Su P."/>
            <person name="Kiefer A.F."/>
            <person name="Nichols A."/>
            <person name="Cepeda A.J."/>
            <person name="Yan W."/>
            <person name="Fan B."/>
            <person name="Jiang Y."/>
            <person name="Adhikari A."/>
            <person name="Zheng C.-J."/>
            <person name="Schuster L."/>
            <person name="Cowan T.M."/>
            <person name="Smanski M.J."/>
            <person name="Chevrette M.G."/>
            <person name="De Carvalho L.P.S."/>
            <person name="Shen B."/>
        </authorList>
    </citation>
    <scope>NUCLEOTIDE SEQUENCE [LARGE SCALE GENOMIC DNA]</scope>
    <source>
        <strain evidence="3 4">NPDC050545</strain>
    </source>
</reference>
<dbReference type="RefSeq" id="WP_397084450.1">
    <property type="nucleotide sequence ID" value="NZ_JBITGY010000006.1"/>
</dbReference>
<evidence type="ECO:0000313" key="4">
    <source>
        <dbReference type="Proteomes" id="UP001612741"/>
    </source>
</evidence>
<sequence length="664" mass="73890">MAVKVSVIVSIHNPGDTADPCIRSVLEQTLPADAYEVIFVDDGSTDGIAERLDTVAAVRRNVRVLHLPHTGSPMQGRNIGLAAARGAYVYLLDQGDRLERAALEKMYERALETDADVLIGRLVRDFGPPMAAFEASVARADILRDRLLSLLTPHKLYRRTFLEVHGLGFAVPGGRIAEQTFAVRAYLAAKVVAVMADHICCHLGEREEQDEDLRTVTAELLTLLSVIDENTEEGRQRDRMYAYWLRSMLRPFLSARFAASSVDRGRMFTVTRGLVVDRFPERIDRHLPIHLRAVAALVRAGRLDQVITYANVTRRAGLRADLLDVRWEGHVLVLGLAVEVLAGDGESARYRADGERLLWLPPRSLDPELLPEGLNDVTSAVARARIEVYVRHAETGIIYFLPVDYHVERVPEEDAVRLRILGEAKLDVAVAALGAPLDSGQWEVHVRMYGGAHQARTRVRRPDGPLNCMGVLAQRPRRRLVVPCWSDAGELALAIEPRSFSESIALVSPGASIRRQENHVYVVVPVPYVPPSGGPPLELVLRNTTGRQREITAPALVEPGVPGRIPGQLVAKVPVKRLLPGRDRLGPGAWRSSLRTENGEVGLRFGLEMRGARVDVRPWAEADQVRRRTPMGRDTLLRRLSRHVPGARQLLRLARTTKHRYLRD</sequence>
<dbReference type="InterPro" id="IPR001173">
    <property type="entry name" value="Glyco_trans_2-like"/>
</dbReference>
<evidence type="ECO:0000259" key="1">
    <source>
        <dbReference type="Pfam" id="PF00535"/>
    </source>
</evidence>
<accession>A0ABW7YZ51</accession>
<dbReference type="SUPFAM" id="SSF53448">
    <property type="entry name" value="Nucleotide-diphospho-sugar transferases"/>
    <property type="match status" value="1"/>
</dbReference>
<dbReference type="Gene3D" id="3.90.550.10">
    <property type="entry name" value="Spore Coat Polysaccharide Biosynthesis Protein SpsA, Chain A"/>
    <property type="match status" value="1"/>
</dbReference>
<evidence type="ECO:0000313" key="3">
    <source>
        <dbReference type="EMBL" id="MFI6500508.1"/>
    </source>
</evidence>
<dbReference type="InterPro" id="IPR050834">
    <property type="entry name" value="Glycosyltransf_2"/>
</dbReference>
<dbReference type="InterPro" id="IPR054028">
    <property type="entry name" value="TarS/TarP_linker"/>
</dbReference>
<feature type="domain" description="Glycosyltransferase 2-like" evidence="1">
    <location>
        <begin position="6"/>
        <end position="130"/>
    </location>
</feature>